<dbReference type="AlphaFoldDB" id="A0A5E4G4M9"/>
<accession>A0A5E4G4M9</accession>
<gene>
    <name evidence="1" type="ORF">ALMOND_2B022218</name>
</gene>
<protein>
    <submittedName>
        <fullName evidence="1">PREDICTED: LOC110752168</fullName>
    </submittedName>
</protein>
<dbReference type="Proteomes" id="UP000327085">
    <property type="component" value="Unassembled WGS sequence"/>
</dbReference>
<evidence type="ECO:0000313" key="2">
    <source>
        <dbReference type="Proteomes" id="UP000327085"/>
    </source>
</evidence>
<dbReference type="Gramene" id="VVA34731">
    <property type="protein sequence ID" value="VVA34731"/>
    <property type="gene ID" value="Prudul26B022218"/>
</dbReference>
<evidence type="ECO:0000313" key="1">
    <source>
        <dbReference type="EMBL" id="VVA34731.1"/>
    </source>
</evidence>
<reference evidence="2" key="1">
    <citation type="journal article" date="2020" name="Plant J.">
        <title>Transposons played a major role in the diversification between the closely related almond and peach genomes: results from the almond genome sequence.</title>
        <authorList>
            <person name="Alioto T."/>
            <person name="Alexiou K.G."/>
            <person name="Bardil A."/>
            <person name="Barteri F."/>
            <person name="Castanera R."/>
            <person name="Cruz F."/>
            <person name="Dhingra A."/>
            <person name="Duval H."/>
            <person name="Fernandez I Marti A."/>
            <person name="Frias L."/>
            <person name="Galan B."/>
            <person name="Garcia J.L."/>
            <person name="Howad W."/>
            <person name="Gomez-Garrido J."/>
            <person name="Gut M."/>
            <person name="Julca I."/>
            <person name="Morata J."/>
            <person name="Puigdomenech P."/>
            <person name="Ribeca P."/>
            <person name="Rubio Cabetas M.J."/>
            <person name="Vlasova A."/>
            <person name="Wirthensohn M."/>
            <person name="Garcia-Mas J."/>
            <person name="Gabaldon T."/>
            <person name="Casacuberta J.M."/>
            <person name="Arus P."/>
        </authorList>
    </citation>
    <scope>NUCLEOTIDE SEQUENCE [LARGE SCALE GENOMIC DNA]</scope>
    <source>
        <strain evidence="2">cv. Texas</strain>
    </source>
</reference>
<dbReference type="EMBL" id="CABIKO010000349">
    <property type="protein sequence ID" value="VVA34731.1"/>
    <property type="molecule type" value="Genomic_DNA"/>
</dbReference>
<dbReference type="InParanoid" id="A0A5E4G4M9"/>
<proteinExistence type="predicted"/>
<sequence length="84" mass="9730">MAFYFKFFYNLVDLTRAQFRVCLNWPFPLYLAHNLSHIPDGQTENDLNKIWGSFLVSRDLHCGLTKGGAGVYFPKNVARQFSLI</sequence>
<organism evidence="1 2">
    <name type="scientific">Prunus dulcis</name>
    <name type="common">Almond</name>
    <name type="synonym">Amygdalus dulcis</name>
    <dbReference type="NCBI Taxonomy" id="3755"/>
    <lineage>
        <taxon>Eukaryota</taxon>
        <taxon>Viridiplantae</taxon>
        <taxon>Streptophyta</taxon>
        <taxon>Embryophyta</taxon>
        <taxon>Tracheophyta</taxon>
        <taxon>Spermatophyta</taxon>
        <taxon>Magnoliopsida</taxon>
        <taxon>eudicotyledons</taxon>
        <taxon>Gunneridae</taxon>
        <taxon>Pentapetalae</taxon>
        <taxon>rosids</taxon>
        <taxon>fabids</taxon>
        <taxon>Rosales</taxon>
        <taxon>Rosaceae</taxon>
        <taxon>Amygdaloideae</taxon>
        <taxon>Amygdaleae</taxon>
        <taxon>Prunus</taxon>
    </lineage>
</organism>
<name>A0A5E4G4M9_PRUDU</name>